<proteinExistence type="predicted"/>
<dbReference type="EMBL" id="CM044704">
    <property type="protein sequence ID" value="KAI5668324.1"/>
    <property type="molecule type" value="Genomic_DNA"/>
</dbReference>
<evidence type="ECO:0000313" key="2">
    <source>
        <dbReference type="Proteomes" id="UP001060085"/>
    </source>
</evidence>
<sequence>MSLALGQVRKKIVVGKKSVGKSKAKVRLYAKVEEFFEGEQFNHLDYEKSDNDEDAWKGIFEDDFLQFERNVRKVMKGLMMDNLAFGKEEEEIFVEC</sequence>
<keyword evidence="2" id="KW-1185">Reference proteome</keyword>
<dbReference type="Proteomes" id="UP001060085">
    <property type="component" value="Linkage Group LG04"/>
</dbReference>
<name>A0ACC0B6P9_CATRO</name>
<comment type="caution">
    <text evidence="1">The sequence shown here is derived from an EMBL/GenBank/DDBJ whole genome shotgun (WGS) entry which is preliminary data.</text>
</comment>
<gene>
    <name evidence="1" type="ORF">M9H77_18177</name>
</gene>
<reference evidence="2" key="1">
    <citation type="journal article" date="2023" name="Nat. Plants">
        <title>Single-cell RNA sequencing provides a high-resolution roadmap for understanding the multicellular compartmentation of specialized metabolism.</title>
        <authorList>
            <person name="Sun S."/>
            <person name="Shen X."/>
            <person name="Li Y."/>
            <person name="Li Y."/>
            <person name="Wang S."/>
            <person name="Li R."/>
            <person name="Zhang H."/>
            <person name="Shen G."/>
            <person name="Guo B."/>
            <person name="Wei J."/>
            <person name="Xu J."/>
            <person name="St-Pierre B."/>
            <person name="Chen S."/>
            <person name="Sun C."/>
        </authorList>
    </citation>
    <scope>NUCLEOTIDE SEQUENCE [LARGE SCALE GENOMIC DNA]</scope>
</reference>
<organism evidence="1 2">
    <name type="scientific">Catharanthus roseus</name>
    <name type="common">Madagascar periwinkle</name>
    <name type="synonym">Vinca rosea</name>
    <dbReference type="NCBI Taxonomy" id="4058"/>
    <lineage>
        <taxon>Eukaryota</taxon>
        <taxon>Viridiplantae</taxon>
        <taxon>Streptophyta</taxon>
        <taxon>Embryophyta</taxon>
        <taxon>Tracheophyta</taxon>
        <taxon>Spermatophyta</taxon>
        <taxon>Magnoliopsida</taxon>
        <taxon>eudicotyledons</taxon>
        <taxon>Gunneridae</taxon>
        <taxon>Pentapetalae</taxon>
        <taxon>asterids</taxon>
        <taxon>lamiids</taxon>
        <taxon>Gentianales</taxon>
        <taxon>Apocynaceae</taxon>
        <taxon>Rauvolfioideae</taxon>
        <taxon>Vinceae</taxon>
        <taxon>Catharanthinae</taxon>
        <taxon>Catharanthus</taxon>
    </lineage>
</organism>
<evidence type="ECO:0000313" key="1">
    <source>
        <dbReference type="EMBL" id="KAI5668324.1"/>
    </source>
</evidence>
<protein>
    <submittedName>
        <fullName evidence="1">Uncharacterized protein</fullName>
    </submittedName>
</protein>
<accession>A0ACC0B6P9</accession>